<reference evidence="5 6" key="1">
    <citation type="journal article" date="2018" name="Cell">
        <title>The Chara Genome: Secondary Complexity and Implications for Plant Terrestrialization.</title>
        <authorList>
            <person name="Nishiyama T."/>
            <person name="Sakayama H."/>
            <person name="Vries J.D."/>
            <person name="Buschmann H."/>
            <person name="Saint-Marcoux D."/>
            <person name="Ullrich K.K."/>
            <person name="Haas F.B."/>
            <person name="Vanderstraeten L."/>
            <person name="Becker D."/>
            <person name="Lang D."/>
            <person name="Vosolsobe S."/>
            <person name="Rombauts S."/>
            <person name="Wilhelmsson P.K.I."/>
            <person name="Janitza P."/>
            <person name="Kern R."/>
            <person name="Heyl A."/>
            <person name="Rumpler F."/>
            <person name="Villalobos L.I.A.C."/>
            <person name="Clay J.M."/>
            <person name="Skokan R."/>
            <person name="Toyoda A."/>
            <person name="Suzuki Y."/>
            <person name="Kagoshima H."/>
            <person name="Schijlen E."/>
            <person name="Tajeshwar N."/>
            <person name="Catarino B."/>
            <person name="Hetherington A.J."/>
            <person name="Saltykova A."/>
            <person name="Bonnot C."/>
            <person name="Breuninger H."/>
            <person name="Symeonidi A."/>
            <person name="Radhakrishnan G.V."/>
            <person name="Van Nieuwerburgh F."/>
            <person name="Deforce D."/>
            <person name="Chang C."/>
            <person name="Karol K.G."/>
            <person name="Hedrich R."/>
            <person name="Ulvskov P."/>
            <person name="Glockner G."/>
            <person name="Delwiche C.F."/>
            <person name="Petrasek J."/>
            <person name="Van de Peer Y."/>
            <person name="Friml J."/>
            <person name="Beilby M."/>
            <person name="Dolan L."/>
            <person name="Kohara Y."/>
            <person name="Sugano S."/>
            <person name="Fujiyama A."/>
            <person name="Delaux P.-M."/>
            <person name="Quint M."/>
            <person name="TheiBen G."/>
            <person name="Hagemann M."/>
            <person name="Harholt J."/>
            <person name="Dunand C."/>
            <person name="Zachgo S."/>
            <person name="Langdale J."/>
            <person name="Maumus F."/>
            <person name="Straeten D.V.D."/>
            <person name="Gould S.B."/>
            <person name="Rensing S.A."/>
        </authorList>
    </citation>
    <scope>NUCLEOTIDE SEQUENCE [LARGE SCALE GENOMIC DNA]</scope>
    <source>
        <strain evidence="5 6">S276</strain>
    </source>
</reference>
<dbReference type="EMBL" id="BFEA01000242">
    <property type="protein sequence ID" value="GBG76305.1"/>
    <property type="molecule type" value="Genomic_DNA"/>
</dbReference>
<dbReference type="PROSITE" id="PS00141">
    <property type="entry name" value="ASP_PROTEASE"/>
    <property type="match status" value="1"/>
</dbReference>
<dbReference type="InterPro" id="IPR021109">
    <property type="entry name" value="Peptidase_aspartic_dom_sf"/>
</dbReference>
<evidence type="ECO:0000313" key="6">
    <source>
        <dbReference type="Proteomes" id="UP000265515"/>
    </source>
</evidence>
<dbReference type="Proteomes" id="UP000265515">
    <property type="component" value="Unassembled WGS sequence"/>
</dbReference>
<dbReference type="PANTHER" id="PTHR15503:SF22">
    <property type="entry name" value="TRANSPOSON TY3-I GAG POLYPROTEIN"/>
    <property type="match status" value="1"/>
</dbReference>
<dbReference type="SUPFAM" id="SSF56672">
    <property type="entry name" value="DNA/RNA polymerases"/>
    <property type="match status" value="2"/>
</dbReference>
<evidence type="ECO:0000256" key="4">
    <source>
        <dbReference type="SAM" id="MobiDB-lite"/>
    </source>
</evidence>
<dbReference type="InterPro" id="IPR032567">
    <property type="entry name" value="RTL1-rel"/>
</dbReference>
<evidence type="ECO:0000313" key="5">
    <source>
        <dbReference type="EMBL" id="GBG76305.1"/>
    </source>
</evidence>
<dbReference type="Pfam" id="PF08284">
    <property type="entry name" value="RVP_2"/>
    <property type="match status" value="1"/>
</dbReference>
<comment type="caution">
    <text evidence="5">The sequence shown here is derived from an EMBL/GenBank/DDBJ whole genome shotgun (WGS) entry which is preliminary data.</text>
</comment>
<name>A0A388L1W6_CHABU</name>
<keyword evidence="2" id="KW-0548">Nucleotidyltransferase</keyword>
<dbReference type="GO" id="GO:0006508">
    <property type="term" value="P:proteolysis"/>
    <property type="evidence" value="ECO:0007669"/>
    <property type="project" value="InterPro"/>
</dbReference>
<dbReference type="Gene3D" id="2.40.70.10">
    <property type="entry name" value="Acid Proteases"/>
    <property type="match status" value="1"/>
</dbReference>
<keyword evidence="1" id="KW-0808">Transferase</keyword>
<evidence type="ECO:0000256" key="1">
    <source>
        <dbReference type="ARBA" id="ARBA00022679"/>
    </source>
</evidence>
<feature type="compositionally biased region" description="Acidic residues" evidence="4">
    <location>
        <begin position="991"/>
        <end position="1009"/>
    </location>
</feature>
<keyword evidence="3" id="KW-0695">RNA-directed DNA polymerase</keyword>
<dbReference type="CDD" id="cd01647">
    <property type="entry name" value="RT_LTR"/>
    <property type="match status" value="1"/>
</dbReference>
<dbReference type="Gene3D" id="3.30.70.270">
    <property type="match status" value="1"/>
</dbReference>
<keyword evidence="6" id="KW-1185">Reference proteome</keyword>
<evidence type="ECO:0008006" key="7">
    <source>
        <dbReference type="Google" id="ProtNLM"/>
    </source>
</evidence>
<feature type="region of interest" description="Disordered" evidence="4">
    <location>
        <begin position="991"/>
        <end position="1017"/>
    </location>
</feature>
<evidence type="ECO:0000256" key="3">
    <source>
        <dbReference type="ARBA" id="ARBA00022918"/>
    </source>
</evidence>
<dbReference type="Gramene" id="GBG76305">
    <property type="protein sequence ID" value="GBG76305"/>
    <property type="gene ID" value="CBR_g22053"/>
</dbReference>
<evidence type="ECO:0000256" key="2">
    <source>
        <dbReference type="ARBA" id="ARBA00022695"/>
    </source>
</evidence>
<gene>
    <name evidence="5" type="ORF">CBR_g22053</name>
</gene>
<dbReference type="CDD" id="cd00303">
    <property type="entry name" value="retropepsin_like"/>
    <property type="match status" value="1"/>
</dbReference>
<dbReference type="SUPFAM" id="SSF50630">
    <property type="entry name" value="Acid proteases"/>
    <property type="match status" value="1"/>
</dbReference>
<accession>A0A388L1W6</accession>
<dbReference type="InterPro" id="IPR043128">
    <property type="entry name" value="Rev_trsase/Diguanyl_cyclase"/>
</dbReference>
<dbReference type="AlphaFoldDB" id="A0A388L1W6"/>
<protein>
    <recommendedName>
        <fullName evidence="7">Reverse transcriptase domain-containing protein</fullName>
    </recommendedName>
</protein>
<dbReference type="InterPro" id="IPR036397">
    <property type="entry name" value="RNaseH_sf"/>
</dbReference>
<dbReference type="GO" id="GO:0003676">
    <property type="term" value="F:nucleic acid binding"/>
    <property type="evidence" value="ECO:0007669"/>
    <property type="project" value="InterPro"/>
</dbReference>
<dbReference type="GO" id="GO:0004190">
    <property type="term" value="F:aspartic-type endopeptidase activity"/>
    <property type="evidence" value="ECO:0007669"/>
    <property type="project" value="InterPro"/>
</dbReference>
<proteinExistence type="predicted"/>
<dbReference type="Gene3D" id="3.30.420.10">
    <property type="entry name" value="Ribonuclease H-like superfamily/Ribonuclease H"/>
    <property type="match status" value="1"/>
</dbReference>
<dbReference type="Gene3D" id="3.10.10.10">
    <property type="entry name" value="HIV Type 1 Reverse Transcriptase, subunit A, domain 1"/>
    <property type="match status" value="2"/>
</dbReference>
<dbReference type="GO" id="GO:0003964">
    <property type="term" value="F:RNA-directed DNA polymerase activity"/>
    <property type="evidence" value="ECO:0007669"/>
    <property type="project" value="UniProtKB-KW"/>
</dbReference>
<dbReference type="PANTHER" id="PTHR15503">
    <property type="entry name" value="LDOC1 RELATED"/>
    <property type="match status" value="1"/>
</dbReference>
<dbReference type="InterPro" id="IPR043502">
    <property type="entry name" value="DNA/RNA_pol_sf"/>
</dbReference>
<dbReference type="InterPro" id="IPR001969">
    <property type="entry name" value="Aspartic_peptidase_AS"/>
</dbReference>
<organism evidence="5 6">
    <name type="scientific">Chara braunii</name>
    <name type="common">Braun's stonewort</name>
    <dbReference type="NCBI Taxonomy" id="69332"/>
    <lineage>
        <taxon>Eukaryota</taxon>
        <taxon>Viridiplantae</taxon>
        <taxon>Streptophyta</taxon>
        <taxon>Charophyceae</taxon>
        <taxon>Charales</taxon>
        <taxon>Characeae</taxon>
        <taxon>Chara</taxon>
    </lineage>
</organism>
<sequence>MCRLIGYQAKDWQKEAENGDFVEYGTRIALLINRVTDLLATCIAQEEDIHSLDHANQALTKLIQQLEQRPVATSSAGPFDLVDRVNVLEIDVGTLKTETQRLDQQVGSAATPSSAPHESIPKFEGLPILCNASKTEPIPWWRQFELKLDIHHVVNTNRHAYLYSRSGGACQAWLDNVLSAHACTVSELHNFITWADLTAAWKKRFQVEPPEHQAMDKLLTFTQNSMPSGDWISKFQRLASTPKLPMNFDDIKLYFIKRSFPALQNALTQVAKNLHTSEELFNKAAQIIVTNLEAKNIGRSSTSGQGAHQHRSKVVVVAAATPSDPSTSNEAASSDEGDRLAAAQNAFYAPPTSPTEDEVAVGDILEYVSKVAREFRTQRYGDNNALLLNVRIQVGQASCSALLDSGTTRNFISQSFMRRAGFGPQVRRKAHPMTIELADNRMQQLFDRYIEALPVYFATHACEPVTFYVLDTDFDIILGMPWLASADHTVNFHRRTLTVRDPFDAEVPCTIPLPHPSIRCQVVIAKSFRATCAYERTDEIGLCFVRTIAAAESQPTDLSSDPRVVWLLDEFADIFESPTGVVPDRPISHEVILQADAVPPKGCIYRMSEEELTELRTQLDDLLDKGWIRPSSSPYGAPVLFVRKKNKDLHLCIDYRKLNAQTTQDIGNRTIACWMAFIDQLDFFPDYIPGTSNRFTDALSRCLDHCTAVYSTFEIEDDLRDNFIRDYQVDHEFRDKEAIAMDITGSFPKHMTGVDGILMVVDRLTKFAMFLPCRYHAKASELAEVLYAGWIQTKGCPKEIICRLGGSLRRDVPATEVPLDPRIVELLDSFGDVFEAPTGIVPDWPLWHKIIVEDRVVPPRVCIYLMSEKELEVLFTQLDNHIEKGWIRPSCLPYGAPVHFVRKKNKDLWLCIDDCKLDTQTVKNAGPLPRIDELLERLGGTTYFSKLDLKSGYHQIGIHPWNRYKTGGDTPPNTGTRKICCKENDMWTTVLDDDDADDDNDVDDNEYDMGDGKSDDG</sequence>